<gene>
    <name evidence="1" type="ORF">BpHYR1_021011</name>
</gene>
<protein>
    <submittedName>
        <fullName evidence="1">Uncharacterized protein</fullName>
    </submittedName>
</protein>
<keyword evidence="2" id="KW-1185">Reference proteome</keyword>
<reference evidence="1 2" key="1">
    <citation type="journal article" date="2018" name="Sci. Rep.">
        <title>Genomic signatures of local adaptation to the degree of environmental predictability in rotifers.</title>
        <authorList>
            <person name="Franch-Gras L."/>
            <person name="Hahn C."/>
            <person name="Garcia-Roger E.M."/>
            <person name="Carmona M.J."/>
            <person name="Serra M."/>
            <person name="Gomez A."/>
        </authorList>
    </citation>
    <scope>NUCLEOTIDE SEQUENCE [LARGE SCALE GENOMIC DNA]</scope>
    <source>
        <strain evidence="1">HYR1</strain>
    </source>
</reference>
<organism evidence="1 2">
    <name type="scientific">Brachionus plicatilis</name>
    <name type="common">Marine rotifer</name>
    <name type="synonym">Brachionus muelleri</name>
    <dbReference type="NCBI Taxonomy" id="10195"/>
    <lineage>
        <taxon>Eukaryota</taxon>
        <taxon>Metazoa</taxon>
        <taxon>Spiralia</taxon>
        <taxon>Gnathifera</taxon>
        <taxon>Rotifera</taxon>
        <taxon>Eurotatoria</taxon>
        <taxon>Monogononta</taxon>
        <taxon>Pseudotrocha</taxon>
        <taxon>Ploima</taxon>
        <taxon>Brachionidae</taxon>
        <taxon>Brachionus</taxon>
    </lineage>
</organism>
<accession>A0A3M7T167</accession>
<dbReference type="AlphaFoldDB" id="A0A3M7T167"/>
<dbReference type="Proteomes" id="UP000276133">
    <property type="component" value="Unassembled WGS sequence"/>
</dbReference>
<evidence type="ECO:0000313" key="1">
    <source>
        <dbReference type="EMBL" id="RNA41560.1"/>
    </source>
</evidence>
<proteinExistence type="predicted"/>
<sequence length="244" mass="27948">MALISSSFSIKNIGLVQMISHHSTNIMLLIFQVLQSSFLPLVNSRQHFIFFPQFFHFLHQLLQTIVEIIIFEPLCGHDPHCCLTYLLSLRSWLLARRQISSSSSPLDHIWSFSVDTAFRGCLGYSDGLRNSFWCLAFAIGIDLGDCGEDERVRVRVDLDCVAVRPLDLDSDLDRVLDRETDSDVNKLLFGLLIIEILSKPISYKEQQLNFIIICAKSLIIKKDKKIDKKKLIKLCYIISIKKNS</sequence>
<name>A0A3M7T167_BRAPC</name>
<evidence type="ECO:0000313" key="2">
    <source>
        <dbReference type="Proteomes" id="UP000276133"/>
    </source>
</evidence>
<comment type="caution">
    <text evidence="1">The sequence shown here is derived from an EMBL/GenBank/DDBJ whole genome shotgun (WGS) entry which is preliminary data.</text>
</comment>
<dbReference type="EMBL" id="REGN01000484">
    <property type="protein sequence ID" value="RNA41560.1"/>
    <property type="molecule type" value="Genomic_DNA"/>
</dbReference>